<reference evidence="3" key="2">
    <citation type="submission" date="2015-01" db="EMBL/GenBank/DDBJ databases">
        <title>Evolutionary Origins and Diversification of the Mycorrhizal Mutualists.</title>
        <authorList>
            <consortium name="DOE Joint Genome Institute"/>
            <consortium name="Mycorrhizal Genomics Consortium"/>
            <person name="Kohler A."/>
            <person name="Kuo A."/>
            <person name="Nagy L.G."/>
            <person name="Floudas D."/>
            <person name="Copeland A."/>
            <person name="Barry K.W."/>
            <person name="Cichocki N."/>
            <person name="Veneault-Fourrey C."/>
            <person name="LaButti K."/>
            <person name="Lindquist E.A."/>
            <person name="Lipzen A."/>
            <person name="Lundell T."/>
            <person name="Morin E."/>
            <person name="Murat C."/>
            <person name="Riley R."/>
            <person name="Ohm R."/>
            <person name="Sun H."/>
            <person name="Tunlid A."/>
            <person name="Henrissat B."/>
            <person name="Grigoriev I.V."/>
            <person name="Hibbett D.S."/>
            <person name="Martin F."/>
        </authorList>
    </citation>
    <scope>NUCLEOTIDE SEQUENCE [LARGE SCALE GENOMIC DNA]</scope>
    <source>
        <strain evidence="3">Marx 270</strain>
    </source>
</reference>
<dbReference type="EMBL" id="KN831945">
    <property type="protein sequence ID" value="KIO14039.1"/>
    <property type="molecule type" value="Genomic_DNA"/>
</dbReference>
<sequence length="141" mass="14966">MARTQSRKRRVLGFTRASYSTAGFASVPGLSEARAGDFSSLPESSGMTSPGLLVRIRRRFFHGSNQGPSTTIATEATDTGIGGRAPEKQEQSQAIPDQNAATTGTSGRAQEQQQKPLMALTEDVCDPVNPQTRTCTHPSVG</sequence>
<keyword evidence="3" id="KW-1185">Reference proteome</keyword>
<evidence type="ECO:0000313" key="2">
    <source>
        <dbReference type="EMBL" id="KIO14039.1"/>
    </source>
</evidence>
<dbReference type="AlphaFoldDB" id="A0A0C3PY38"/>
<dbReference type="Proteomes" id="UP000054217">
    <property type="component" value="Unassembled WGS sequence"/>
</dbReference>
<feature type="compositionally biased region" description="Polar residues" evidence="1">
    <location>
        <begin position="63"/>
        <end position="77"/>
    </location>
</feature>
<feature type="compositionally biased region" description="Polar residues" evidence="1">
    <location>
        <begin position="129"/>
        <end position="141"/>
    </location>
</feature>
<name>A0A0C3PY38_PISTI</name>
<feature type="region of interest" description="Disordered" evidence="1">
    <location>
        <begin position="62"/>
        <end position="141"/>
    </location>
</feature>
<organism evidence="2 3">
    <name type="scientific">Pisolithus tinctorius Marx 270</name>
    <dbReference type="NCBI Taxonomy" id="870435"/>
    <lineage>
        <taxon>Eukaryota</taxon>
        <taxon>Fungi</taxon>
        <taxon>Dikarya</taxon>
        <taxon>Basidiomycota</taxon>
        <taxon>Agaricomycotina</taxon>
        <taxon>Agaricomycetes</taxon>
        <taxon>Agaricomycetidae</taxon>
        <taxon>Boletales</taxon>
        <taxon>Sclerodermatineae</taxon>
        <taxon>Pisolithaceae</taxon>
        <taxon>Pisolithus</taxon>
    </lineage>
</organism>
<feature type="compositionally biased region" description="Polar residues" evidence="1">
    <location>
        <begin position="91"/>
        <end position="115"/>
    </location>
</feature>
<dbReference type="OrthoDB" id="2688923at2759"/>
<dbReference type="HOGENOM" id="CLU_1982463_0_0_1"/>
<evidence type="ECO:0000313" key="3">
    <source>
        <dbReference type="Proteomes" id="UP000054217"/>
    </source>
</evidence>
<accession>A0A0C3PY38</accession>
<gene>
    <name evidence="2" type="ORF">M404DRAFT_456734</name>
</gene>
<protein>
    <submittedName>
        <fullName evidence="2">Uncharacterized protein</fullName>
    </submittedName>
</protein>
<proteinExistence type="predicted"/>
<feature type="region of interest" description="Disordered" evidence="1">
    <location>
        <begin position="23"/>
        <end position="50"/>
    </location>
</feature>
<evidence type="ECO:0000256" key="1">
    <source>
        <dbReference type="SAM" id="MobiDB-lite"/>
    </source>
</evidence>
<dbReference type="InParanoid" id="A0A0C3PY38"/>
<reference evidence="2 3" key="1">
    <citation type="submission" date="2014-04" db="EMBL/GenBank/DDBJ databases">
        <authorList>
            <consortium name="DOE Joint Genome Institute"/>
            <person name="Kuo A."/>
            <person name="Kohler A."/>
            <person name="Costa M.D."/>
            <person name="Nagy L.G."/>
            <person name="Floudas D."/>
            <person name="Copeland A."/>
            <person name="Barry K.W."/>
            <person name="Cichocki N."/>
            <person name="Veneault-Fourrey C."/>
            <person name="LaButti K."/>
            <person name="Lindquist E.A."/>
            <person name="Lipzen A."/>
            <person name="Lundell T."/>
            <person name="Morin E."/>
            <person name="Murat C."/>
            <person name="Sun H."/>
            <person name="Tunlid A."/>
            <person name="Henrissat B."/>
            <person name="Grigoriev I.V."/>
            <person name="Hibbett D.S."/>
            <person name="Martin F."/>
            <person name="Nordberg H.P."/>
            <person name="Cantor M.N."/>
            <person name="Hua S.X."/>
        </authorList>
    </citation>
    <scope>NUCLEOTIDE SEQUENCE [LARGE SCALE GENOMIC DNA]</scope>
    <source>
        <strain evidence="2 3">Marx 270</strain>
    </source>
</reference>